<keyword evidence="4" id="KW-0449">Lipoprotein</keyword>
<dbReference type="RefSeq" id="WP_026420748.1">
    <property type="nucleotide sequence ID" value="NZ_AUBJ02000001.1"/>
</dbReference>
<evidence type="ECO:0000256" key="2">
    <source>
        <dbReference type="SAM" id="SignalP"/>
    </source>
</evidence>
<feature type="chain" id="PRO_5046388439" evidence="2">
    <location>
        <begin position="33"/>
        <end position="420"/>
    </location>
</feature>
<dbReference type="Proteomes" id="UP000791080">
    <property type="component" value="Unassembled WGS sequence"/>
</dbReference>
<feature type="domain" description="Glycosyl hydrolase-like 10" evidence="3">
    <location>
        <begin position="51"/>
        <end position="362"/>
    </location>
</feature>
<evidence type="ECO:0000256" key="1">
    <source>
        <dbReference type="ARBA" id="ARBA00022729"/>
    </source>
</evidence>
<reference evidence="4 5" key="2">
    <citation type="submission" date="2022-06" db="EMBL/GenBank/DDBJ databases">
        <title>Genomic Encyclopedia of Type Strains, Phase I: the one thousand microbial genomes (KMG-I) project.</title>
        <authorList>
            <person name="Kyrpides N."/>
        </authorList>
    </citation>
    <scope>NUCLEOTIDE SEQUENCE [LARGE SCALE GENOMIC DNA]</scope>
    <source>
        <strain evidence="4 5">DSM 43889</strain>
    </source>
</reference>
<sequence length="420" mass="46970">MFTRQERSRRRPRVLGAGVLGLLLAWSSVVPTTPSAEAESPPTATANEEEQLRGVWISSVSNIDWPSRTGLTPEAQRAEYDALLDRAVELRLNAVFVQVRPTADAFWPSEYEPWSQWLTGTQGGDPGYDPLEYLVEQAHQRGLEFHAWFNPYRVSTQADPNRLSPDHPARRNPDWVFSYGGQLYYDPGVPAVREFVQDAMMDAVERYDVDGAHFDDYFYPYPVAGQQIPDGDTFAEHGGDFSSVADWRRDNVNRLVREMGERVRAAKPEVDFGVSPFGIWRNASTDDRGSRTSGLESYDAVYADSRTWVTEGWVDYVAPQVYWEIGHAAADYGVLVPWWSELVAGTGVGLHIGQAAYKVGSSPAWDDAELSEHLTLNRRHPEVGGDIYFSMSSLRGNAAAAIERVVRDHYSDAAEETSSP</sequence>
<dbReference type="PANTHER" id="PTHR43405">
    <property type="entry name" value="GLYCOSYL HYDROLASE DIGH"/>
    <property type="match status" value="1"/>
</dbReference>
<dbReference type="InterPro" id="IPR003790">
    <property type="entry name" value="GHL10"/>
</dbReference>
<organism evidence="4 5">
    <name type="scientific">Actinoalloteichus caeruleus DSM 43889</name>
    <dbReference type="NCBI Taxonomy" id="1120930"/>
    <lineage>
        <taxon>Bacteria</taxon>
        <taxon>Bacillati</taxon>
        <taxon>Actinomycetota</taxon>
        <taxon>Actinomycetes</taxon>
        <taxon>Pseudonocardiales</taxon>
        <taxon>Pseudonocardiaceae</taxon>
        <taxon>Actinoalloteichus</taxon>
        <taxon>Actinoalloteichus cyanogriseus</taxon>
    </lineage>
</organism>
<name>A0ABT1JFQ6_ACTCY</name>
<dbReference type="PANTHER" id="PTHR43405:SF1">
    <property type="entry name" value="GLYCOSYL HYDROLASE DIGH"/>
    <property type="match status" value="1"/>
</dbReference>
<comment type="caution">
    <text evidence="4">The sequence shown here is derived from an EMBL/GenBank/DDBJ whole genome shotgun (WGS) entry which is preliminary data.</text>
</comment>
<accession>A0ABT1JFQ6</accession>
<gene>
    <name evidence="4" type="ORF">G443_001595</name>
</gene>
<keyword evidence="1 2" id="KW-0732">Signal</keyword>
<evidence type="ECO:0000313" key="4">
    <source>
        <dbReference type="EMBL" id="MCP2331325.1"/>
    </source>
</evidence>
<dbReference type="InterPro" id="IPR017853">
    <property type="entry name" value="GH"/>
</dbReference>
<evidence type="ECO:0000313" key="5">
    <source>
        <dbReference type="Proteomes" id="UP000791080"/>
    </source>
</evidence>
<reference evidence="4 5" key="1">
    <citation type="submission" date="2013-07" db="EMBL/GenBank/DDBJ databases">
        <authorList>
            <consortium name="DOE Joint Genome Institute"/>
            <person name="Reeve W."/>
            <person name="Huntemann M."/>
            <person name="Han J."/>
            <person name="Chen A."/>
            <person name="Kyrpides N."/>
            <person name="Mavromatis K."/>
            <person name="Markowitz V."/>
            <person name="Palaniappan K."/>
            <person name="Ivanova N."/>
            <person name="Schaumberg A."/>
            <person name="Pati A."/>
            <person name="Liolios K."/>
            <person name="Nordberg H.P."/>
            <person name="Cantor M.N."/>
            <person name="Hua S.X."/>
            <person name="Woyke T."/>
        </authorList>
    </citation>
    <scope>NUCLEOTIDE SEQUENCE [LARGE SCALE GENOMIC DNA]</scope>
    <source>
        <strain evidence="4 5">DSM 43889</strain>
    </source>
</reference>
<keyword evidence="5" id="KW-1185">Reference proteome</keyword>
<feature type="signal peptide" evidence="2">
    <location>
        <begin position="1"/>
        <end position="32"/>
    </location>
</feature>
<evidence type="ECO:0000259" key="3">
    <source>
        <dbReference type="Pfam" id="PF02638"/>
    </source>
</evidence>
<dbReference type="Gene3D" id="3.20.20.80">
    <property type="entry name" value="Glycosidases"/>
    <property type="match status" value="1"/>
</dbReference>
<dbReference type="EMBL" id="AUBJ02000001">
    <property type="protein sequence ID" value="MCP2331325.1"/>
    <property type="molecule type" value="Genomic_DNA"/>
</dbReference>
<dbReference type="InterPro" id="IPR052177">
    <property type="entry name" value="Divisome_Glycosyl_Hydrolase"/>
</dbReference>
<dbReference type="Pfam" id="PF02638">
    <property type="entry name" value="GHL10"/>
    <property type="match status" value="1"/>
</dbReference>
<dbReference type="SUPFAM" id="SSF51445">
    <property type="entry name" value="(Trans)glycosidases"/>
    <property type="match status" value="1"/>
</dbReference>
<protein>
    <submittedName>
        <fullName evidence="4">Uncharacterized lipoprotein YddW, UPF0748 family</fullName>
    </submittedName>
</protein>
<proteinExistence type="predicted"/>